<organism evidence="14">
    <name type="scientific">Photinus pyralis</name>
    <name type="common">Common eastern firefly</name>
    <name type="synonym">Lampyris pyralis</name>
    <dbReference type="NCBI Taxonomy" id="7054"/>
    <lineage>
        <taxon>Eukaryota</taxon>
        <taxon>Metazoa</taxon>
        <taxon>Ecdysozoa</taxon>
        <taxon>Arthropoda</taxon>
        <taxon>Hexapoda</taxon>
        <taxon>Insecta</taxon>
        <taxon>Pterygota</taxon>
        <taxon>Neoptera</taxon>
        <taxon>Endopterygota</taxon>
        <taxon>Coleoptera</taxon>
        <taxon>Polyphaga</taxon>
        <taxon>Elateriformia</taxon>
        <taxon>Elateroidea</taxon>
        <taxon>Lampyridae</taxon>
        <taxon>Lampyrinae</taxon>
        <taxon>Photinus</taxon>
    </lineage>
</organism>
<evidence type="ECO:0000256" key="1">
    <source>
        <dbReference type="ARBA" id="ARBA00004245"/>
    </source>
</evidence>
<dbReference type="InterPro" id="IPR027640">
    <property type="entry name" value="Kinesin-like_fam"/>
</dbReference>
<feature type="domain" description="Kinesin motor" evidence="13">
    <location>
        <begin position="48"/>
        <end position="387"/>
    </location>
</feature>
<dbReference type="Gene3D" id="3.40.850.10">
    <property type="entry name" value="Kinesin motor domain"/>
    <property type="match status" value="1"/>
</dbReference>
<dbReference type="AlphaFoldDB" id="A0A1Y1MBE7"/>
<keyword evidence="7" id="KW-0206">Cytoskeleton</keyword>
<dbReference type="FunFam" id="3.40.850.10:FF:000054">
    <property type="entry name" value="Kinesin-like protein"/>
    <property type="match status" value="1"/>
</dbReference>
<dbReference type="GO" id="GO:0007018">
    <property type="term" value="P:microtubule-based movement"/>
    <property type="evidence" value="ECO:0007669"/>
    <property type="project" value="InterPro"/>
</dbReference>
<evidence type="ECO:0000256" key="10">
    <source>
        <dbReference type="RuleBase" id="RU000394"/>
    </source>
</evidence>
<feature type="coiled-coil region" evidence="11">
    <location>
        <begin position="395"/>
        <end position="429"/>
    </location>
</feature>
<dbReference type="InterPro" id="IPR001752">
    <property type="entry name" value="Kinesin_motor_dom"/>
</dbReference>
<dbReference type="Pfam" id="PF00225">
    <property type="entry name" value="Kinesin"/>
    <property type="match status" value="1"/>
</dbReference>
<dbReference type="PROSITE" id="PS50067">
    <property type="entry name" value="KINESIN_MOTOR_2"/>
    <property type="match status" value="1"/>
</dbReference>
<dbReference type="PROSITE" id="PS00411">
    <property type="entry name" value="KINESIN_MOTOR_1"/>
    <property type="match status" value="1"/>
</dbReference>
<feature type="coiled-coil region" evidence="11">
    <location>
        <begin position="532"/>
        <end position="579"/>
    </location>
</feature>
<evidence type="ECO:0000256" key="12">
    <source>
        <dbReference type="SAM" id="MobiDB-lite"/>
    </source>
</evidence>
<comment type="subcellular location">
    <subcellularLocation>
        <location evidence="1">Cytoplasm</location>
        <location evidence="1">Cytoskeleton</location>
    </subcellularLocation>
</comment>
<dbReference type="PRINTS" id="PR00380">
    <property type="entry name" value="KINESINHEAVY"/>
</dbReference>
<dbReference type="InterPro" id="IPR027417">
    <property type="entry name" value="P-loop_NTPase"/>
</dbReference>
<dbReference type="SUPFAM" id="SSF52540">
    <property type="entry name" value="P-loop containing nucleoside triphosphate hydrolases"/>
    <property type="match status" value="1"/>
</dbReference>
<keyword evidence="6 9" id="KW-0505">Motor protein</keyword>
<dbReference type="InterPro" id="IPR036961">
    <property type="entry name" value="Kinesin_motor_dom_sf"/>
</dbReference>
<comment type="similarity">
    <text evidence="8">Belongs to the TRAFAC class myosin-kinesin ATPase superfamily. Kinesin family. KIN-8 subfamily.</text>
</comment>
<evidence type="ECO:0000259" key="13">
    <source>
        <dbReference type="PROSITE" id="PS50067"/>
    </source>
</evidence>
<dbReference type="PANTHER" id="PTHR47968:SF65">
    <property type="entry name" value="KINESIN MOTOR DOMAIN-CONTAINING PROTEIN"/>
    <property type="match status" value="1"/>
</dbReference>
<evidence type="ECO:0000256" key="4">
    <source>
        <dbReference type="ARBA" id="ARBA00022840"/>
    </source>
</evidence>
<sequence length="841" mass="94531">MLRLHLQNNFKMVKNKRDLKSPGRNRSLLGTRPRSRQSITGKSAAGGNIRVVIRVRPFSERENCSNHKNVIKIVDEHALVFDPKEDEEPFFYHGVQQRNRDIMKRANKHLNFTFDHVFGDSTNNEDVFEVSTKTLIGNLMKGYNCSVFVYGATGAGKTHTMLGCNTDPGITFLTMLELFKQKEELHEEREFEIGMTYLEVYNETVQDLLNPGPALSLREDNKYGVVVAGIKMHRIEASDTLFELLEQGNRNRTQHPTDANAESSRSHAVFQVYVKMKFKTTGEVRVAKLSMIDLAGSERGAATGYSGARFTEGANINKSLLALGNCINSLADGHRHVPYRDSKLTRLLKDSLGGNCQTVMIANISPSSHNYEDTYNTLKYAMRAKKIKSTVKKNVVNCESNLNHYIQLVEQLNKEIKELKVKLSEKVCSCGQGAVNDQVTHNTTVTVSANCDTKIREELVALYSKRKEYELQALQFEGVKEMIGHRKQLKQDTDARLSGFCTDSAEKTKSRIRITNTLNRLDRQVGNVQGDITTCRKRNDSLNSKIANLLEQNPELKAVAEIEEERIEHIRAMNKAEHLQKVIDLQNGELRIRDHLIAQLSDVLKPCFMQLRGHGFATEGLMSKYNELKRNLQGIRTVSWSDDYFPDADYGVSSTTVEDSVAGAKRKYSEETELDNTFTLPPKKSTADGAMNTTKVLDTLSVSSNDVVVADATYAYLPIDDEPLEDEVFDKQTVQLDANKNTRNVCAEGMMLKVTKPKLIKSPLLNKNQNSGQKTAKRLLTHAPGRSPLTVGSRVSPRLHKENRIPHTTKSAISVRKLSDKNVNIKSKLSAHSTYTSTSRK</sequence>
<keyword evidence="5 11" id="KW-0175">Coiled coil</keyword>
<evidence type="ECO:0000256" key="6">
    <source>
        <dbReference type="ARBA" id="ARBA00023175"/>
    </source>
</evidence>
<evidence type="ECO:0000256" key="9">
    <source>
        <dbReference type="PROSITE-ProRule" id="PRU00283"/>
    </source>
</evidence>
<feature type="binding site" evidence="9">
    <location>
        <begin position="151"/>
        <end position="158"/>
    </location>
    <ligand>
        <name>ATP</name>
        <dbReference type="ChEBI" id="CHEBI:30616"/>
    </ligand>
</feature>
<evidence type="ECO:0000256" key="11">
    <source>
        <dbReference type="SAM" id="Coils"/>
    </source>
</evidence>
<name>A0A1Y1MBE7_PHOPY</name>
<proteinExistence type="inferred from homology"/>
<evidence type="ECO:0000256" key="3">
    <source>
        <dbReference type="ARBA" id="ARBA00022741"/>
    </source>
</evidence>
<dbReference type="PANTHER" id="PTHR47968">
    <property type="entry name" value="CENTROMERE PROTEIN E"/>
    <property type="match status" value="1"/>
</dbReference>
<accession>A0A1Y1MBE7</accession>
<reference evidence="14" key="1">
    <citation type="journal article" date="2016" name="Sci. Rep.">
        <title>Molecular characterization of firefly nuptial gifts: a multi-omics approach sheds light on postcopulatory sexual selection.</title>
        <authorList>
            <person name="Al-Wathiqui N."/>
            <person name="Fallon T.R."/>
            <person name="South A."/>
            <person name="Weng J.K."/>
            <person name="Lewis S.M."/>
        </authorList>
    </citation>
    <scope>NUCLEOTIDE SEQUENCE</scope>
</reference>
<protein>
    <recommendedName>
        <fullName evidence="10">Kinesin-like protein</fullName>
    </recommendedName>
</protein>
<keyword evidence="4 9" id="KW-0067">ATP-binding</keyword>
<dbReference type="EMBL" id="GEZM01035623">
    <property type="protein sequence ID" value="JAV83152.1"/>
    <property type="molecule type" value="Transcribed_RNA"/>
</dbReference>
<keyword evidence="2 10" id="KW-0493">Microtubule</keyword>
<evidence type="ECO:0000313" key="14">
    <source>
        <dbReference type="EMBL" id="JAV83152.1"/>
    </source>
</evidence>
<evidence type="ECO:0000256" key="7">
    <source>
        <dbReference type="ARBA" id="ARBA00023212"/>
    </source>
</evidence>
<evidence type="ECO:0000256" key="5">
    <source>
        <dbReference type="ARBA" id="ARBA00023054"/>
    </source>
</evidence>
<dbReference type="GO" id="GO:0005524">
    <property type="term" value="F:ATP binding"/>
    <property type="evidence" value="ECO:0007669"/>
    <property type="project" value="UniProtKB-UniRule"/>
</dbReference>
<dbReference type="InterPro" id="IPR019821">
    <property type="entry name" value="Kinesin_motor_CS"/>
</dbReference>
<dbReference type="GO" id="GO:0005874">
    <property type="term" value="C:microtubule"/>
    <property type="evidence" value="ECO:0007669"/>
    <property type="project" value="UniProtKB-KW"/>
</dbReference>
<feature type="region of interest" description="Disordered" evidence="12">
    <location>
        <begin position="15"/>
        <end position="43"/>
    </location>
</feature>
<keyword evidence="7" id="KW-0963">Cytoplasm</keyword>
<dbReference type="SMART" id="SM00129">
    <property type="entry name" value="KISc"/>
    <property type="match status" value="1"/>
</dbReference>
<dbReference type="GO" id="GO:0003777">
    <property type="term" value="F:microtubule motor activity"/>
    <property type="evidence" value="ECO:0007669"/>
    <property type="project" value="InterPro"/>
</dbReference>
<evidence type="ECO:0000256" key="8">
    <source>
        <dbReference type="ARBA" id="ARBA00060769"/>
    </source>
</evidence>
<evidence type="ECO:0000256" key="2">
    <source>
        <dbReference type="ARBA" id="ARBA00022701"/>
    </source>
</evidence>
<dbReference type="GO" id="GO:0008017">
    <property type="term" value="F:microtubule binding"/>
    <property type="evidence" value="ECO:0007669"/>
    <property type="project" value="InterPro"/>
</dbReference>
<keyword evidence="3 9" id="KW-0547">Nucleotide-binding</keyword>